<dbReference type="SUPFAM" id="SSF51120">
    <property type="entry name" value="beta-Roll"/>
    <property type="match status" value="1"/>
</dbReference>
<keyword evidence="2" id="KW-0964">Secreted</keyword>
<evidence type="ECO:0000313" key="6">
    <source>
        <dbReference type="Proteomes" id="UP000278907"/>
    </source>
</evidence>
<evidence type="ECO:0000256" key="3">
    <source>
        <dbReference type="ARBA" id="ARBA00022737"/>
    </source>
</evidence>
<comment type="subcellular location">
    <subcellularLocation>
        <location evidence="1">Secreted</location>
    </subcellularLocation>
</comment>
<dbReference type="Pfam" id="PF08548">
    <property type="entry name" value="Peptidase_M10_C"/>
    <property type="match status" value="1"/>
</dbReference>
<evidence type="ECO:0000256" key="2">
    <source>
        <dbReference type="ARBA" id="ARBA00022525"/>
    </source>
</evidence>
<reference evidence="5 6" key="1">
    <citation type="submission" date="2018-09" db="EMBL/GenBank/DDBJ databases">
        <authorList>
            <person name="Livingstone P.G."/>
            <person name="Whitworth D.E."/>
        </authorList>
    </citation>
    <scope>NUCLEOTIDE SEQUENCE [LARGE SCALE GENOMIC DNA]</scope>
    <source>
        <strain evidence="5 6">CA031B</strain>
    </source>
</reference>
<feature type="non-terminal residue" evidence="5">
    <location>
        <position position="1"/>
    </location>
</feature>
<evidence type="ECO:0000259" key="4">
    <source>
        <dbReference type="Pfam" id="PF08548"/>
    </source>
</evidence>
<dbReference type="Gene3D" id="2.150.10.10">
    <property type="entry name" value="Serralysin-like metalloprotease, C-terminal"/>
    <property type="match status" value="1"/>
</dbReference>
<dbReference type="Proteomes" id="UP000278907">
    <property type="component" value="Unassembled WGS sequence"/>
</dbReference>
<dbReference type="InterPro" id="IPR013858">
    <property type="entry name" value="Peptidase_M10B_C"/>
</dbReference>
<comment type="caution">
    <text evidence="5">The sequence shown here is derived from an EMBL/GenBank/DDBJ whole genome shotgun (WGS) entry which is preliminary data.</text>
</comment>
<keyword evidence="6" id="KW-1185">Reference proteome</keyword>
<gene>
    <name evidence="5" type="ORF">D7Y13_42120</name>
</gene>
<accession>A0ABX9Q446</accession>
<dbReference type="InterPro" id="IPR011049">
    <property type="entry name" value="Serralysin-like_metalloprot_C"/>
</dbReference>
<proteinExistence type="predicted"/>
<evidence type="ECO:0000313" key="5">
    <source>
        <dbReference type="EMBL" id="RKH86981.1"/>
    </source>
</evidence>
<keyword evidence="3" id="KW-0677">Repeat</keyword>
<evidence type="ECO:0000256" key="1">
    <source>
        <dbReference type="ARBA" id="ARBA00004613"/>
    </source>
</evidence>
<dbReference type="EMBL" id="RAWI01000847">
    <property type="protein sequence ID" value="RKH86981.1"/>
    <property type="molecule type" value="Genomic_DNA"/>
</dbReference>
<protein>
    <submittedName>
        <fullName evidence="5">Calcium-binding protein</fullName>
    </submittedName>
</protein>
<feature type="domain" description="Peptidase M10 serralysin C-terminal" evidence="4">
    <location>
        <begin position="11"/>
        <end position="122"/>
    </location>
</feature>
<name>A0ABX9Q446_9BACT</name>
<dbReference type="PRINTS" id="PR00313">
    <property type="entry name" value="CABNDNGRPT"/>
</dbReference>
<sequence length="124" mass="12722">FGGIGDDSLGGGAGDDEIVGSRGRDLMVGDAGNDRFVFLSSLDMGRDGARDVIGDFASGLDDIDLRALDLTDLGAAAFTGAGREARFSAALSRLLIDMDGDRVAEREVGLTGVTALDGDDLILV</sequence>
<dbReference type="RefSeq" id="WP_208734571.1">
    <property type="nucleotide sequence ID" value="NZ_RAWI01000847.1"/>
</dbReference>
<organism evidence="5 6">
    <name type="scientific">Corallococcus praedator</name>
    <dbReference type="NCBI Taxonomy" id="2316724"/>
    <lineage>
        <taxon>Bacteria</taxon>
        <taxon>Pseudomonadati</taxon>
        <taxon>Myxococcota</taxon>
        <taxon>Myxococcia</taxon>
        <taxon>Myxococcales</taxon>
        <taxon>Cystobacterineae</taxon>
        <taxon>Myxococcaceae</taxon>
        <taxon>Corallococcus</taxon>
    </lineage>
</organism>